<feature type="domain" description="DUF2007" evidence="1">
    <location>
        <begin position="2"/>
        <end position="68"/>
    </location>
</feature>
<dbReference type="OrthoDB" id="9814654at2"/>
<evidence type="ECO:0000259" key="1">
    <source>
        <dbReference type="Pfam" id="PF09413"/>
    </source>
</evidence>
<dbReference type="Pfam" id="PF09413">
    <property type="entry name" value="DUF2007"/>
    <property type="match status" value="1"/>
</dbReference>
<comment type="caution">
    <text evidence="2">The sequence shown here is derived from an EMBL/GenBank/DDBJ whole genome shotgun (WGS) entry which is preliminary data.</text>
</comment>
<proteinExistence type="predicted"/>
<reference evidence="2" key="1">
    <citation type="submission" date="2017-12" db="EMBL/GenBank/DDBJ databases">
        <title>FDA dAtabase for Regulatory Grade micrObial Sequences (FDA-ARGOS): Supporting development and validation of Infectious Disease Dx tests.</title>
        <authorList>
            <person name="Hoffmann M."/>
            <person name="Allard M."/>
            <person name="Evans P."/>
            <person name="Brown E."/>
            <person name="Tallon L.J."/>
            <person name="Sadzewicz L."/>
            <person name="Sengamalay N."/>
            <person name="Ott S."/>
            <person name="Godinez A."/>
            <person name="Nagaraj S."/>
            <person name="Vavikolanu K."/>
            <person name="Aluvathingal J."/>
            <person name="Nadendla S."/>
            <person name="Hobson J."/>
            <person name="Sichtig H."/>
        </authorList>
    </citation>
    <scope>NUCLEOTIDE SEQUENCE [LARGE SCALE GENOMIC DNA]</scope>
    <source>
        <strain evidence="2">FDAARGOS_113</strain>
    </source>
</reference>
<dbReference type="RefSeq" id="WP_000708704.1">
    <property type="nucleotide sequence ID" value="NZ_CAWMSS010000001.1"/>
</dbReference>
<organism evidence="2 3">
    <name type="scientific">Vibrio mimicus</name>
    <dbReference type="NCBI Taxonomy" id="674"/>
    <lineage>
        <taxon>Bacteria</taxon>
        <taxon>Pseudomonadati</taxon>
        <taxon>Pseudomonadota</taxon>
        <taxon>Gammaproteobacteria</taxon>
        <taxon>Vibrionales</taxon>
        <taxon>Vibrionaceae</taxon>
        <taxon>Vibrio</taxon>
    </lineage>
</organism>
<evidence type="ECO:0000313" key="3">
    <source>
        <dbReference type="Proteomes" id="UP000053748"/>
    </source>
</evidence>
<protein>
    <recommendedName>
        <fullName evidence="1">DUF2007 domain-containing protein</fullName>
    </recommendedName>
</protein>
<sequence length="103" mass="11839">MKIYTANNPLEAHMLMQLLRQQSIECELRGEMLFALRGEIPFDQNSAPSLWLIKPTQREAAQRIIADFLNPPIADRWLCPQCGESHEGQFAVCWQCGYSQSEQ</sequence>
<keyword evidence="3" id="KW-1185">Reference proteome</keyword>
<dbReference type="InterPro" id="IPR018551">
    <property type="entry name" value="DUF2007"/>
</dbReference>
<dbReference type="AlphaFoldDB" id="A0A2J9UWS4"/>
<gene>
    <name evidence="2" type="ORF">AL544_007745</name>
</gene>
<dbReference type="Proteomes" id="UP000053748">
    <property type="component" value="Unassembled WGS sequence"/>
</dbReference>
<dbReference type="EMBL" id="LOSJ02000002">
    <property type="protein sequence ID" value="PNM55972.1"/>
    <property type="molecule type" value="Genomic_DNA"/>
</dbReference>
<name>A0A2J9UWS4_VIBMI</name>
<accession>A0A2J9UWS4</accession>
<evidence type="ECO:0000313" key="2">
    <source>
        <dbReference type="EMBL" id="PNM55972.1"/>
    </source>
</evidence>